<dbReference type="EMBL" id="JBHSIS010000002">
    <property type="protein sequence ID" value="MFC4852870.1"/>
    <property type="molecule type" value="Genomic_DNA"/>
</dbReference>
<keyword evidence="2" id="KW-0808">Transferase</keyword>
<dbReference type="InterPro" id="IPR002213">
    <property type="entry name" value="UDP_glucos_trans"/>
</dbReference>
<dbReference type="PROSITE" id="PS00375">
    <property type="entry name" value="UDPGT"/>
    <property type="match status" value="1"/>
</dbReference>
<dbReference type="RefSeq" id="WP_378054823.1">
    <property type="nucleotide sequence ID" value="NZ_JBHSIS010000002.1"/>
</dbReference>
<accession>A0ABV9RU67</accession>
<dbReference type="PANTHER" id="PTHR48050:SF13">
    <property type="entry name" value="STEROL 3-BETA-GLUCOSYLTRANSFERASE UGT80A2"/>
    <property type="match status" value="1"/>
</dbReference>
<sequence length="414" mass="44690">MSHIVIAGCVGVGHAIPTLETIAELVARGHRVTCVTVPVAAATLASTGAHVIPIDSVLAGVDLTVMDTVEEMDRLMVLGVEEDRRFIAAAEDYAEREGRPDLLVFDATRFAVGRILGVKWGVPTAAFCTVQLSNEHFSFQERVDAKRGALPKRRPHVARALRGLVSLMAEHGQSHRTLDEFYRVQEGLYVAFYPREFQFAGETFDDRYAFVGPNLTLGTDPGDWRPPADGRRVVMVSLGTSVFRNPGLFRTCVDAFRDSDWQVVLHAHKGLDLDAVGELPPNVEVHGWLPQLAVLEHTDVLVCHGGLGTLMAAFARSTPVVVVPNAGEQMVNGDRVVELGLGEMFSQREVTAAGLRASVDELHADGGVRARVEAMSGAIRRAGGGAHGADVVEEYLKRSADRPDRTPGDGNGHG</sequence>
<evidence type="ECO:0000259" key="3">
    <source>
        <dbReference type="Pfam" id="PF06722"/>
    </source>
</evidence>
<dbReference type="PANTHER" id="PTHR48050">
    <property type="entry name" value="STEROL 3-BETA-GLUCOSYLTRANSFERASE"/>
    <property type="match status" value="1"/>
</dbReference>
<dbReference type="InterPro" id="IPR010610">
    <property type="entry name" value="EryCIII-like_C"/>
</dbReference>
<comment type="similarity">
    <text evidence="1">Belongs to the UDP-glycosyltransferase family.</text>
</comment>
<evidence type="ECO:0000313" key="4">
    <source>
        <dbReference type="EMBL" id="MFC4852870.1"/>
    </source>
</evidence>
<gene>
    <name evidence="4" type="ORF">ACFPCV_05080</name>
</gene>
<name>A0ABV9RU67_9PSEU</name>
<evidence type="ECO:0000313" key="5">
    <source>
        <dbReference type="Proteomes" id="UP001595859"/>
    </source>
</evidence>
<dbReference type="InterPro" id="IPR006326">
    <property type="entry name" value="UDPGT_MGT-like"/>
</dbReference>
<dbReference type="InterPro" id="IPR035595">
    <property type="entry name" value="UDP_glycos_trans_CS"/>
</dbReference>
<evidence type="ECO:0000256" key="2">
    <source>
        <dbReference type="ARBA" id="ARBA00022679"/>
    </source>
</evidence>
<keyword evidence="5" id="KW-1185">Reference proteome</keyword>
<dbReference type="CDD" id="cd03784">
    <property type="entry name" value="GT1_Gtf-like"/>
    <property type="match status" value="1"/>
</dbReference>
<proteinExistence type="inferred from homology"/>
<dbReference type="InterPro" id="IPR050426">
    <property type="entry name" value="Glycosyltransferase_28"/>
</dbReference>
<dbReference type="NCBIfam" id="TIGR01426">
    <property type="entry name" value="MGT"/>
    <property type="match status" value="1"/>
</dbReference>
<evidence type="ECO:0000256" key="1">
    <source>
        <dbReference type="ARBA" id="ARBA00009995"/>
    </source>
</evidence>
<organism evidence="4 5">
    <name type="scientific">Actinophytocola glycyrrhizae</name>
    <dbReference type="NCBI Taxonomy" id="2044873"/>
    <lineage>
        <taxon>Bacteria</taxon>
        <taxon>Bacillati</taxon>
        <taxon>Actinomycetota</taxon>
        <taxon>Actinomycetes</taxon>
        <taxon>Pseudonocardiales</taxon>
        <taxon>Pseudonocardiaceae</taxon>
    </lineage>
</organism>
<feature type="domain" description="Erythromycin biosynthesis protein CIII-like C-terminal" evidence="3">
    <location>
        <begin position="253"/>
        <end position="374"/>
    </location>
</feature>
<dbReference type="SUPFAM" id="SSF53756">
    <property type="entry name" value="UDP-Glycosyltransferase/glycogen phosphorylase"/>
    <property type="match status" value="1"/>
</dbReference>
<protein>
    <submittedName>
        <fullName evidence="4">Macrolide family glycosyltransferase</fullName>
    </submittedName>
</protein>
<comment type="caution">
    <text evidence="4">The sequence shown here is derived from an EMBL/GenBank/DDBJ whole genome shotgun (WGS) entry which is preliminary data.</text>
</comment>
<reference evidence="5" key="1">
    <citation type="journal article" date="2019" name="Int. J. Syst. Evol. Microbiol.">
        <title>The Global Catalogue of Microorganisms (GCM) 10K type strain sequencing project: providing services to taxonomists for standard genome sequencing and annotation.</title>
        <authorList>
            <consortium name="The Broad Institute Genomics Platform"/>
            <consortium name="The Broad Institute Genome Sequencing Center for Infectious Disease"/>
            <person name="Wu L."/>
            <person name="Ma J."/>
        </authorList>
    </citation>
    <scope>NUCLEOTIDE SEQUENCE [LARGE SCALE GENOMIC DNA]</scope>
    <source>
        <strain evidence="5">ZS-22-S1</strain>
    </source>
</reference>
<dbReference type="Gene3D" id="3.40.50.2000">
    <property type="entry name" value="Glycogen Phosphorylase B"/>
    <property type="match status" value="2"/>
</dbReference>
<dbReference type="Proteomes" id="UP001595859">
    <property type="component" value="Unassembled WGS sequence"/>
</dbReference>
<dbReference type="Pfam" id="PF06722">
    <property type="entry name" value="EryCIII-like_C"/>
    <property type="match status" value="1"/>
</dbReference>